<protein>
    <recommendedName>
        <fullName evidence="3">Ig-like domain-containing protein</fullName>
    </recommendedName>
</protein>
<accession>A0ABP0GBQ5</accession>
<evidence type="ECO:0000313" key="1">
    <source>
        <dbReference type="EMBL" id="CAK8688246.1"/>
    </source>
</evidence>
<reference evidence="1 2" key="1">
    <citation type="submission" date="2024-02" db="EMBL/GenBank/DDBJ databases">
        <authorList>
            <person name="Daric V."/>
            <person name="Darras S."/>
        </authorList>
    </citation>
    <scope>NUCLEOTIDE SEQUENCE [LARGE SCALE GENOMIC DNA]</scope>
</reference>
<dbReference type="Proteomes" id="UP001642483">
    <property type="component" value="Unassembled WGS sequence"/>
</dbReference>
<comment type="caution">
    <text evidence="1">The sequence shown here is derived from an EMBL/GenBank/DDBJ whole genome shotgun (WGS) entry which is preliminary data.</text>
</comment>
<name>A0ABP0GBQ5_CLALP</name>
<organism evidence="1 2">
    <name type="scientific">Clavelina lepadiformis</name>
    <name type="common">Light-bulb sea squirt</name>
    <name type="synonym">Ascidia lepadiformis</name>
    <dbReference type="NCBI Taxonomy" id="159417"/>
    <lineage>
        <taxon>Eukaryota</taxon>
        <taxon>Metazoa</taxon>
        <taxon>Chordata</taxon>
        <taxon>Tunicata</taxon>
        <taxon>Ascidiacea</taxon>
        <taxon>Aplousobranchia</taxon>
        <taxon>Clavelinidae</taxon>
        <taxon>Clavelina</taxon>
    </lineage>
</organism>
<keyword evidence="2" id="KW-1185">Reference proteome</keyword>
<evidence type="ECO:0008006" key="3">
    <source>
        <dbReference type="Google" id="ProtNLM"/>
    </source>
</evidence>
<dbReference type="EMBL" id="CAWYQH010000108">
    <property type="protein sequence ID" value="CAK8688246.1"/>
    <property type="molecule type" value="Genomic_DNA"/>
</dbReference>
<gene>
    <name evidence="1" type="ORF">CVLEPA_LOCUS20272</name>
</gene>
<proteinExistence type="predicted"/>
<sequence length="194" mass="21777">MKINTKNDWEDRLWKAHEDTVSGMVVCQCGHYSVTRVVWTQGQKRSTDEFTRAPSLLASKLLVYPNKLDYNEAHEDTVSGTVACQCGHFPVTRVVWTQGQKRSTDEFTRGPSLLASTHFMGSGSYNVTICADLGPGYYSAGTITSTVFSAWALHCFHWFDANNGREDSLCKAQEDTVSGRILCKCEHFPNRRIV</sequence>
<evidence type="ECO:0000313" key="2">
    <source>
        <dbReference type="Proteomes" id="UP001642483"/>
    </source>
</evidence>